<evidence type="ECO:0000313" key="3">
    <source>
        <dbReference type="Proteomes" id="UP000054248"/>
    </source>
</evidence>
<reference evidence="2 3" key="1">
    <citation type="submission" date="2014-04" db="EMBL/GenBank/DDBJ databases">
        <authorList>
            <consortium name="DOE Joint Genome Institute"/>
            <person name="Kuo A."/>
            <person name="Girlanda M."/>
            <person name="Perotto S."/>
            <person name="Kohler A."/>
            <person name="Nagy L.G."/>
            <person name="Floudas D."/>
            <person name="Copeland A."/>
            <person name="Barry K.W."/>
            <person name="Cichocki N."/>
            <person name="Veneault-Fourrey C."/>
            <person name="LaButti K."/>
            <person name="Lindquist E.A."/>
            <person name="Lipzen A."/>
            <person name="Lundell T."/>
            <person name="Morin E."/>
            <person name="Murat C."/>
            <person name="Sun H."/>
            <person name="Tunlid A."/>
            <person name="Henrissat B."/>
            <person name="Grigoriev I.V."/>
            <person name="Hibbett D.S."/>
            <person name="Martin F."/>
            <person name="Nordberg H.P."/>
            <person name="Cantor M.N."/>
            <person name="Hua S.X."/>
        </authorList>
    </citation>
    <scope>NUCLEOTIDE SEQUENCE [LARGE SCALE GENOMIC DNA]</scope>
    <source>
        <strain evidence="2 3">MUT 4182</strain>
    </source>
</reference>
<sequence length="224" mass="25208">MQGGAGLRFNDRWLGGSSVSGPSSNNQSEQATNPIRRLTLPSLTELVFTFTECEFTCDLLSLLSFPNVQKLTLEYLKGDSARVLDLMGGPKPSFPNVTHLRLLGLMSISDGRMLSFLVHAGKNVTHLHVNAVRCPTLKKIPMLVRWMAMERRVYLLPKLQEISTDGISPTELRQLIQGRPPPLRPKRVVMRRRDCANPEDMGVQWLMENLEVQYMQGSSDTEDD</sequence>
<keyword evidence="3" id="KW-1185">Reference proteome</keyword>
<evidence type="ECO:0000313" key="2">
    <source>
        <dbReference type="EMBL" id="KIO28019.1"/>
    </source>
</evidence>
<dbReference type="Gene3D" id="3.80.10.10">
    <property type="entry name" value="Ribonuclease Inhibitor"/>
    <property type="match status" value="1"/>
</dbReference>
<reference evidence="3" key="2">
    <citation type="submission" date="2015-01" db="EMBL/GenBank/DDBJ databases">
        <title>Evolutionary Origins and Diversification of the Mycorrhizal Mutualists.</title>
        <authorList>
            <consortium name="DOE Joint Genome Institute"/>
            <consortium name="Mycorrhizal Genomics Consortium"/>
            <person name="Kohler A."/>
            <person name="Kuo A."/>
            <person name="Nagy L.G."/>
            <person name="Floudas D."/>
            <person name="Copeland A."/>
            <person name="Barry K.W."/>
            <person name="Cichocki N."/>
            <person name="Veneault-Fourrey C."/>
            <person name="LaButti K."/>
            <person name="Lindquist E.A."/>
            <person name="Lipzen A."/>
            <person name="Lundell T."/>
            <person name="Morin E."/>
            <person name="Murat C."/>
            <person name="Riley R."/>
            <person name="Ohm R."/>
            <person name="Sun H."/>
            <person name="Tunlid A."/>
            <person name="Henrissat B."/>
            <person name="Grigoriev I.V."/>
            <person name="Hibbett D.S."/>
            <person name="Martin F."/>
        </authorList>
    </citation>
    <scope>NUCLEOTIDE SEQUENCE [LARGE SCALE GENOMIC DNA]</scope>
    <source>
        <strain evidence="3">MUT 4182</strain>
    </source>
</reference>
<dbReference type="HOGENOM" id="CLU_1235838_0_0_1"/>
<evidence type="ECO:0000256" key="1">
    <source>
        <dbReference type="SAM" id="MobiDB-lite"/>
    </source>
</evidence>
<protein>
    <recommendedName>
        <fullName evidence="4">F-box domain-containing protein</fullName>
    </recommendedName>
</protein>
<proteinExistence type="predicted"/>
<gene>
    <name evidence="2" type="ORF">M407DRAFT_243184</name>
</gene>
<name>A0A0C3QMF1_9AGAM</name>
<organism evidence="2 3">
    <name type="scientific">Tulasnella calospora MUT 4182</name>
    <dbReference type="NCBI Taxonomy" id="1051891"/>
    <lineage>
        <taxon>Eukaryota</taxon>
        <taxon>Fungi</taxon>
        <taxon>Dikarya</taxon>
        <taxon>Basidiomycota</taxon>
        <taxon>Agaricomycotina</taxon>
        <taxon>Agaricomycetes</taxon>
        <taxon>Cantharellales</taxon>
        <taxon>Tulasnellaceae</taxon>
        <taxon>Tulasnella</taxon>
    </lineage>
</organism>
<accession>A0A0C3QMF1</accession>
<dbReference type="InterPro" id="IPR032675">
    <property type="entry name" value="LRR_dom_sf"/>
</dbReference>
<dbReference type="OrthoDB" id="3188030at2759"/>
<dbReference type="AlphaFoldDB" id="A0A0C3QMF1"/>
<feature type="compositionally biased region" description="Low complexity" evidence="1">
    <location>
        <begin position="15"/>
        <end position="24"/>
    </location>
</feature>
<dbReference type="Proteomes" id="UP000054248">
    <property type="component" value="Unassembled WGS sequence"/>
</dbReference>
<dbReference type="EMBL" id="KN823000">
    <property type="protein sequence ID" value="KIO28019.1"/>
    <property type="molecule type" value="Genomic_DNA"/>
</dbReference>
<feature type="region of interest" description="Disordered" evidence="1">
    <location>
        <begin position="1"/>
        <end position="33"/>
    </location>
</feature>
<evidence type="ECO:0008006" key="4">
    <source>
        <dbReference type="Google" id="ProtNLM"/>
    </source>
</evidence>